<feature type="region of interest" description="Disordered" evidence="1">
    <location>
        <begin position="1"/>
        <end position="26"/>
    </location>
</feature>
<evidence type="ECO:0000256" key="1">
    <source>
        <dbReference type="SAM" id="MobiDB-lite"/>
    </source>
</evidence>
<sequence>MGRNQSKALHQQIHQQVEKEVSSTPSNAIEIDQLSQTRVPQEQLRSSTFILEEIDEHSREGIRPLIIEKMGKQYVPVSKLQEAFSK</sequence>
<dbReference type="AlphaFoldDB" id="A0AAN8U6L2"/>
<reference evidence="2 3" key="1">
    <citation type="submission" date="2024-02" db="EMBL/GenBank/DDBJ databases">
        <title>de novo genome assembly of Solanum bulbocastanum strain 11H21.</title>
        <authorList>
            <person name="Hosaka A.J."/>
        </authorList>
    </citation>
    <scope>NUCLEOTIDE SEQUENCE [LARGE SCALE GENOMIC DNA]</scope>
    <source>
        <tissue evidence="2">Young leaves</tissue>
    </source>
</reference>
<protein>
    <submittedName>
        <fullName evidence="2">Uncharacterized protein</fullName>
    </submittedName>
</protein>
<comment type="caution">
    <text evidence="2">The sequence shown here is derived from an EMBL/GenBank/DDBJ whole genome shotgun (WGS) entry which is preliminary data.</text>
</comment>
<evidence type="ECO:0000313" key="2">
    <source>
        <dbReference type="EMBL" id="KAK6802883.1"/>
    </source>
</evidence>
<proteinExistence type="predicted"/>
<accession>A0AAN8U6L2</accession>
<gene>
    <name evidence="2" type="ORF">RDI58_000667</name>
</gene>
<evidence type="ECO:0000313" key="3">
    <source>
        <dbReference type="Proteomes" id="UP001371456"/>
    </source>
</evidence>
<feature type="compositionally biased region" description="Polar residues" evidence="1">
    <location>
        <begin position="1"/>
        <end position="15"/>
    </location>
</feature>
<name>A0AAN8U6L2_SOLBU</name>
<keyword evidence="3" id="KW-1185">Reference proteome</keyword>
<dbReference type="Proteomes" id="UP001371456">
    <property type="component" value="Unassembled WGS sequence"/>
</dbReference>
<dbReference type="EMBL" id="JBANQN010000001">
    <property type="protein sequence ID" value="KAK6802883.1"/>
    <property type="molecule type" value="Genomic_DNA"/>
</dbReference>
<organism evidence="2 3">
    <name type="scientific">Solanum bulbocastanum</name>
    <name type="common">Wild potato</name>
    <dbReference type="NCBI Taxonomy" id="147425"/>
    <lineage>
        <taxon>Eukaryota</taxon>
        <taxon>Viridiplantae</taxon>
        <taxon>Streptophyta</taxon>
        <taxon>Embryophyta</taxon>
        <taxon>Tracheophyta</taxon>
        <taxon>Spermatophyta</taxon>
        <taxon>Magnoliopsida</taxon>
        <taxon>eudicotyledons</taxon>
        <taxon>Gunneridae</taxon>
        <taxon>Pentapetalae</taxon>
        <taxon>asterids</taxon>
        <taxon>lamiids</taxon>
        <taxon>Solanales</taxon>
        <taxon>Solanaceae</taxon>
        <taxon>Solanoideae</taxon>
        <taxon>Solaneae</taxon>
        <taxon>Solanum</taxon>
    </lineage>
</organism>